<dbReference type="PROSITE" id="PS51293">
    <property type="entry name" value="SANT"/>
    <property type="match status" value="1"/>
</dbReference>
<feature type="compositionally biased region" description="Low complexity" evidence="9">
    <location>
        <begin position="22"/>
        <end position="36"/>
    </location>
</feature>
<keyword evidence="3 8" id="KW-0863">Zinc-finger</keyword>
<feature type="region of interest" description="Disordered" evidence="9">
    <location>
        <begin position="22"/>
        <end position="55"/>
    </location>
</feature>
<dbReference type="SMART" id="SM00717">
    <property type="entry name" value="SANT"/>
    <property type="match status" value="1"/>
</dbReference>
<accession>A0ABQ7S5H4</accession>
<dbReference type="CDD" id="cd11661">
    <property type="entry name" value="SANT_MTA3_like"/>
    <property type="match status" value="1"/>
</dbReference>
<dbReference type="Pfam" id="PF01448">
    <property type="entry name" value="ELM2"/>
    <property type="match status" value="1"/>
</dbReference>
<reference evidence="14 15" key="1">
    <citation type="submission" date="2020-10" db="EMBL/GenBank/DDBJ databases">
        <authorList>
            <person name="Klimov P.B."/>
            <person name="Dyachkov S.M."/>
            <person name="Chetverikov P.E."/>
        </authorList>
    </citation>
    <scope>NUCLEOTIDE SEQUENCE [LARGE SCALE GENOMIC DNA]</scope>
    <source>
        <strain evidence="14">BMOC 18-1129-001#AD2665</strain>
        <tissue evidence="14">Entire mites</tissue>
    </source>
</reference>
<dbReference type="CDD" id="cd00202">
    <property type="entry name" value="ZnF_GATA"/>
    <property type="match status" value="1"/>
</dbReference>
<dbReference type="SMART" id="SM01189">
    <property type="entry name" value="ELM2"/>
    <property type="match status" value="1"/>
</dbReference>
<dbReference type="PROSITE" id="PS51038">
    <property type="entry name" value="BAH"/>
    <property type="match status" value="1"/>
</dbReference>
<evidence type="ECO:0000313" key="14">
    <source>
        <dbReference type="EMBL" id="KAG9508674.1"/>
    </source>
</evidence>
<keyword evidence="5" id="KW-0805">Transcription regulation</keyword>
<keyword evidence="2" id="KW-0479">Metal-binding</keyword>
<dbReference type="InterPro" id="IPR000949">
    <property type="entry name" value="ELM2_dom"/>
</dbReference>
<dbReference type="InterPro" id="IPR009057">
    <property type="entry name" value="Homeodomain-like_sf"/>
</dbReference>
<evidence type="ECO:0000259" key="12">
    <source>
        <dbReference type="PROSITE" id="PS51156"/>
    </source>
</evidence>
<dbReference type="InterPro" id="IPR040138">
    <property type="entry name" value="MIER/MTA"/>
</dbReference>
<dbReference type="Proteomes" id="UP000825002">
    <property type="component" value="Unassembled WGS sequence"/>
</dbReference>
<feature type="domain" description="ELM2" evidence="12">
    <location>
        <begin position="227"/>
        <end position="344"/>
    </location>
</feature>
<sequence length="555" mass="63467">KRYLGSIMRMRPLQQLADSVASACAPPTPTPASGRQQPERPRQQPAILRPPMSSPNLLLSQPRLATTILECFNHNNISDLQQKGSNYRIGDCVYFETTSTTSYQIGRIDELCRVGNGDQIEIKAVVFFRRHDISSSLITLADKYQYDESQEAEIEQMSEKAKHLLKQRELFYSRQIETLPATSIRGKCSVQLLNESESFSSYLNKEDHFFYTLVYDPHQKTLLADRGEIRVGQRYQAEVSPRSIYTPAVGGDPQDPRDLSALETLVYTPDHNLTDEHINKFITIAKSVGTFARALDCTSSIKQPSLHLTAASASRDVTLLYAMTLLHENDYDLGKACCALIPSTGPVLCRDEIEEWSAAEATLFEEAIEKYGREFGDIRQDFLPWKSMKNIIEYYYMWKTTDRSVQQKRMKAIEAENKLKEIKVPLSQRHGALNGLPDGHPTSSSGRPCESCGQTLSPRWHSWGSAHMECRLCNECWIYWKKYGGLKFVDRLGETKRRQLTTPSLISQINFEGIDRKTEDLMFVASKATKKMRRSFSEEQYKRFRRRPWVAINKP</sequence>
<dbReference type="InterPro" id="IPR001005">
    <property type="entry name" value="SANT/Myb"/>
</dbReference>
<dbReference type="InterPro" id="IPR043151">
    <property type="entry name" value="BAH_sf"/>
</dbReference>
<keyword evidence="6" id="KW-0804">Transcription</keyword>
<evidence type="ECO:0000256" key="2">
    <source>
        <dbReference type="ARBA" id="ARBA00022723"/>
    </source>
</evidence>
<proteinExistence type="predicted"/>
<dbReference type="Pfam" id="PF00320">
    <property type="entry name" value="GATA"/>
    <property type="match status" value="1"/>
</dbReference>
<evidence type="ECO:0000259" key="13">
    <source>
        <dbReference type="PROSITE" id="PS51293"/>
    </source>
</evidence>
<dbReference type="PROSITE" id="PS50114">
    <property type="entry name" value="GATA_ZN_FINGER_2"/>
    <property type="match status" value="1"/>
</dbReference>
<dbReference type="SUPFAM" id="SSF57716">
    <property type="entry name" value="Glucocorticoid receptor-like (DNA-binding domain)"/>
    <property type="match status" value="1"/>
</dbReference>
<dbReference type="InterPro" id="IPR017884">
    <property type="entry name" value="SANT_dom"/>
</dbReference>
<dbReference type="Pfam" id="PF01426">
    <property type="entry name" value="BAH"/>
    <property type="match status" value="1"/>
</dbReference>
<comment type="subcellular location">
    <subcellularLocation>
        <location evidence="1">Nucleus</location>
    </subcellularLocation>
</comment>
<organism evidence="14 15">
    <name type="scientific">Fragariocoptes setiger</name>
    <dbReference type="NCBI Taxonomy" id="1670756"/>
    <lineage>
        <taxon>Eukaryota</taxon>
        <taxon>Metazoa</taxon>
        <taxon>Ecdysozoa</taxon>
        <taxon>Arthropoda</taxon>
        <taxon>Chelicerata</taxon>
        <taxon>Arachnida</taxon>
        <taxon>Acari</taxon>
        <taxon>Acariformes</taxon>
        <taxon>Trombidiformes</taxon>
        <taxon>Prostigmata</taxon>
        <taxon>Eupodina</taxon>
        <taxon>Eriophyoidea</taxon>
        <taxon>Phytoptidae</taxon>
        <taxon>Fragariocoptes</taxon>
    </lineage>
</organism>
<evidence type="ECO:0000259" key="10">
    <source>
        <dbReference type="PROSITE" id="PS50114"/>
    </source>
</evidence>
<evidence type="ECO:0000256" key="1">
    <source>
        <dbReference type="ARBA" id="ARBA00004123"/>
    </source>
</evidence>
<evidence type="ECO:0000256" key="6">
    <source>
        <dbReference type="ARBA" id="ARBA00023163"/>
    </source>
</evidence>
<name>A0ABQ7S5H4_9ACAR</name>
<keyword evidence="4" id="KW-0862">Zinc</keyword>
<evidence type="ECO:0000256" key="9">
    <source>
        <dbReference type="SAM" id="MobiDB-lite"/>
    </source>
</evidence>
<keyword evidence="7" id="KW-0539">Nucleus</keyword>
<dbReference type="Gene3D" id="3.30.50.10">
    <property type="entry name" value="Erythroid Transcription Factor GATA-1, subunit A"/>
    <property type="match status" value="1"/>
</dbReference>
<dbReference type="PROSITE" id="PS51156">
    <property type="entry name" value="ELM2"/>
    <property type="match status" value="1"/>
</dbReference>
<dbReference type="EMBL" id="JAIFTH010001126">
    <property type="protein sequence ID" value="KAG9508674.1"/>
    <property type="molecule type" value="Genomic_DNA"/>
</dbReference>
<feature type="non-terminal residue" evidence="14">
    <location>
        <position position="1"/>
    </location>
</feature>
<evidence type="ECO:0000256" key="5">
    <source>
        <dbReference type="ARBA" id="ARBA00023015"/>
    </source>
</evidence>
<dbReference type="InterPro" id="IPR001025">
    <property type="entry name" value="BAH_dom"/>
</dbReference>
<dbReference type="InterPro" id="IPR000679">
    <property type="entry name" value="Znf_GATA"/>
</dbReference>
<dbReference type="Gene3D" id="2.30.30.490">
    <property type="match status" value="1"/>
</dbReference>
<dbReference type="SMART" id="SM00439">
    <property type="entry name" value="BAH"/>
    <property type="match status" value="1"/>
</dbReference>
<dbReference type="CDD" id="cd04709">
    <property type="entry name" value="BAH_MTA"/>
    <property type="match status" value="1"/>
</dbReference>
<dbReference type="SMART" id="SM00401">
    <property type="entry name" value="ZnF_GATA"/>
    <property type="match status" value="1"/>
</dbReference>
<dbReference type="SUPFAM" id="SSF82061">
    <property type="entry name" value="BAH domain"/>
    <property type="match status" value="1"/>
</dbReference>
<gene>
    <name evidence="14" type="primary">Mta3</name>
    <name evidence="14" type="ORF">GZH46_02826</name>
</gene>
<dbReference type="Pfam" id="PF00249">
    <property type="entry name" value="Myb_DNA-binding"/>
    <property type="match status" value="1"/>
</dbReference>
<keyword evidence="15" id="KW-1185">Reference proteome</keyword>
<feature type="domain" description="GATA-type" evidence="10">
    <location>
        <begin position="443"/>
        <end position="473"/>
    </location>
</feature>
<evidence type="ECO:0000313" key="15">
    <source>
        <dbReference type="Proteomes" id="UP000825002"/>
    </source>
</evidence>
<evidence type="ECO:0000256" key="4">
    <source>
        <dbReference type="ARBA" id="ARBA00022833"/>
    </source>
</evidence>
<feature type="domain" description="BAH" evidence="11">
    <location>
        <begin position="85"/>
        <end position="226"/>
    </location>
</feature>
<feature type="domain" description="SANT" evidence="13">
    <location>
        <begin position="351"/>
        <end position="403"/>
    </location>
</feature>
<dbReference type="PANTHER" id="PTHR10865">
    <property type="entry name" value="METASTASIS-ASSOCIATED PROTEIN AND MESODERM INDUCTION EARLY RESPONSE PROTEIN"/>
    <property type="match status" value="1"/>
</dbReference>
<evidence type="ECO:0000259" key="11">
    <source>
        <dbReference type="PROSITE" id="PS51038"/>
    </source>
</evidence>
<evidence type="ECO:0000256" key="8">
    <source>
        <dbReference type="PROSITE-ProRule" id="PRU00094"/>
    </source>
</evidence>
<evidence type="ECO:0000256" key="3">
    <source>
        <dbReference type="ARBA" id="ARBA00022771"/>
    </source>
</evidence>
<protein>
    <submittedName>
        <fullName evidence="14">Metastasis-associated protein MTA3</fullName>
    </submittedName>
</protein>
<dbReference type="SUPFAM" id="SSF46689">
    <property type="entry name" value="Homeodomain-like"/>
    <property type="match status" value="1"/>
</dbReference>
<evidence type="ECO:0000256" key="7">
    <source>
        <dbReference type="ARBA" id="ARBA00023242"/>
    </source>
</evidence>
<dbReference type="Gene3D" id="1.10.10.60">
    <property type="entry name" value="Homeodomain-like"/>
    <property type="match status" value="1"/>
</dbReference>
<dbReference type="PANTHER" id="PTHR10865:SF29">
    <property type="entry name" value="METASTASIS ASSOCIATED 1-LIKE, ISOFORM D"/>
    <property type="match status" value="1"/>
</dbReference>
<dbReference type="InterPro" id="IPR013088">
    <property type="entry name" value="Znf_NHR/GATA"/>
</dbReference>
<comment type="caution">
    <text evidence="14">The sequence shown here is derived from an EMBL/GenBank/DDBJ whole genome shotgun (WGS) entry which is preliminary data.</text>
</comment>
<dbReference type="Gene3D" id="4.10.1240.50">
    <property type="match status" value="1"/>
</dbReference>